<feature type="transmembrane region" description="Helical" evidence="19">
    <location>
        <begin position="161"/>
        <end position="181"/>
    </location>
</feature>
<sequence>MLGKGPSYLLSDVLHLPEPSARFLLALYGAYLFSFIYRYYVSRHGAAVQNLYWTMSGVLMVVYIYGWGVWHMLLDTVAVYCTLRLIGGTLLSVVITWLITMGHLVGGYLHIMYSNEIHPIAWTIPHCVMVLKMIGLAYSLYDGRKKQETLVSEDIRKNAVHSVPSFLEVMGFSFFPGSVLAGPQMWFVRYRDFVEGRLFDYQKTPSSTFAGVKRLLLGTTLSVLYASLNNYYPIEFLATKGFADEMYIRKLWLVFISGKVVLWRYIAVWLIAEGSCIVTGISYNGETKEGEADWSGLTNIKLFDFETCITLQGVVDSFNINTNSWMALYVYKRLKWLGSKELSLALTLVFISLWHGIWPGYYFNFSLEFIDLTAERTFHHRAKKLLGGELSDTPAVVRVPLSLIAYCLKNLILMYPTTLFMLLSWTQCYAFMKAVYFYGHIVPLAWIALHQLLSWLERRRKRQKLE</sequence>
<evidence type="ECO:0000256" key="14">
    <source>
        <dbReference type="ARBA" id="ARBA00023315"/>
    </source>
</evidence>
<reference evidence="20" key="1">
    <citation type="submission" date="2023-03" db="EMBL/GenBank/DDBJ databases">
        <authorList>
            <person name="Steffen K."/>
            <person name="Cardenas P."/>
        </authorList>
    </citation>
    <scope>NUCLEOTIDE SEQUENCE</scope>
</reference>
<keyword evidence="8" id="KW-0256">Endoplasmic reticulum</keyword>
<evidence type="ECO:0000256" key="13">
    <source>
        <dbReference type="ARBA" id="ARBA00023264"/>
    </source>
</evidence>
<gene>
    <name evidence="20" type="ORF">GBAR_LOCUS5315</name>
</gene>
<keyword evidence="11 19" id="KW-0472">Membrane</keyword>
<evidence type="ECO:0000256" key="2">
    <source>
        <dbReference type="ARBA" id="ARBA00004240"/>
    </source>
</evidence>
<dbReference type="GO" id="GO:0071617">
    <property type="term" value="F:lysophospholipid acyltransferase activity"/>
    <property type="evidence" value="ECO:0007669"/>
    <property type="project" value="TreeGrafter"/>
</dbReference>
<comment type="subcellular location">
    <subcellularLocation>
        <location evidence="2">Endoplasmic reticulum</location>
    </subcellularLocation>
    <subcellularLocation>
        <location evidence="1">Membrane</location>
        <topology evidence="1">Multi-pass membrane protein</topology>
    </subcellularLocation>
</comment>
<evidence type="ECO:0000313" key="20">
    <source>
        <dbReference type="EMBL" id="CAI8007647.1"/>
    </source>
</evidence>
<keyword evidence="13" id="KW-1208">Phospholipid metabolism</keyword>
<proteinExistence type="inferred from homology"/>
<dbReference type="PANTHER" id="PTHR13906">
    <property type="entry name" value="PORCUPINE"/>
    <property type="match status" value="1"/>
</dbReference>
<evidence type="ECO:0000256" key="6">
    <source>
        <dbReference type="ARBA" id="ARBA00022679"/>
    </source>
</evidence>
<dbReference type="Pfam" id="PF03062">
    <property type="entry name" value="MBOAT"/>
    <property type="match status" value="1"/>
</dbReference>
<keyword evidence="7 19" id="KW-0812">Transmembrane</keyword>
<dbReference type="InterPro" id="IPR004299">
    <property type="entry name" value="MBOAT_fam"/>
</dbReference>
<feature type="transmembrane region" description="Helical" evidence="19">
    <location>
        <begin position="20"/>
        <end position="40"/>
    </location>
</feature>
<keyword evidence="14 20" id="KW-0012">Acyltransferase</keyword>
<keyword evidence="5" id="KW-0444">Lipid biosynthesis</keyword>
<keyword evidence="6" id="KW-0808">Transferase</keyword>
<protein>
    <recommendedName>
        <fullName evidence="18">Lysophospholipid acyltransferase 5</fullName>
        <ecNumber evidence="16">2.3.1.23</ecNumber>
        <ecNumber evidence="17">2.3.1.n6</ecNumber>
    </recommendedName>
</protein>
<evidence type="ECO:0000256" key="11">
    <source>
        <dbReference type="ARBA" id="ARBA00023136"/>
    </source>
</evidence>
<dbReference type="EC" id="2.3.1.n6" evidence="17"/>
<evidence type="ECO:0000256" key="16">
    <source>
        <dbReference type="ARBA" id="ARBA00026120"/>
    </source>
</evidence>
<comment type="caution">
    <text evidence="20">The sequence shown here is derived from an EMBL/GenBank/DDBJ whole genome shotgun (WGS) entry which is preliminary data.</text>
</comment>
<feature type="transmembrane region" description="Helical" evidence="19">
    <location>
        <begin position="52"/>
        <end position="73"/>
    </location>
</feature>
<dbReference type="GO" id="GO:0005783">
    <property type="term" value="C:endoplasmic reticulum"/>
    <property type="evidence" value="ECO:0007669"/>
    <property type="project" value="UniProtKB-SubCell"/>
</dbReference>
<evidence type="ECO:0000256" key="4">
    <source>
        <dbReference type="ARBA" id="ARBA00010323"/>
    </source>
</evidence>
<evidence type="ECO:0000256" key="3">
    <source>
        <dbReference type="ARBA" id="ARBA00005074"/>
    </source>
</evidence>
<dbReference type="AlphaFoldDB" id="A0AA35WBZ0"/>
<feature type="transmembrane region" description="Helical" evidence="19">
    <location>
        <begin position="342"/>
        <end position="363"/>
    </location>
</feature>
<dbReference type="EMBL" id="CASHTH010000795">
    <property type="protein sequence ID" value="CAI8007647.1"/>
    <property type="molecule type" value="Genomic_DNA"/>
</dbReference>
<comment type="similarity">
    <text evidence="4">Belongs to the membrane-bound acyltransferase family.</text>
</comment>
<dbReference type="GO" id="GO:0047184">
    <property type="term" value="F:1-acylglycerophosphocholine O-acyltransferase activity"/>
    <property type="evidence" value="ECO:0007669"/>
    <property type="project" value="UniProtKB-EC"/>
</dbReference>
<keyword evidence="10" id="KW-0443">Lipid metabolism</keyword>
<evidence type="ECO:0000256" key="18">
    <source>
        <dbReference type="ARBA" id="ARBA00039721"/>
    </source>
</evidence>
<feature type="transmembrane region" description="Helical" evidence="19">
    <location>
        <begin position="252"/>
        <end position="272"/>
    </location>
</feature>
<evidence type="ECO:0000256" key="12">
    <source>
        <dbReference type="ARBA" id="ARBA00023209"/>
    </source>
</evidence>
<accession>A0AA35WBZ0</accession>
<dbReference type="GO" id="GO:0006656">
    <property type="term" value="P:phosphatidylcholine biosynthetic process"/>
    <property type="evidence" value="ECO:0007669"/>
    <property type="project" value="TreeGrafter"/>
</dbReference>
<feature type="transmembrane region" description="Helical" evidence="19">
    <location>
        <begin position="85"/>
        <end position="108"/>
    </location>
</feature>
<keyword evidence="9 19" id="KW-1133">Transmembrane helix</keyword>
<evidence type="ECO:0000256" key="17">
    <source>
        <dbReference type="ARBA" id="ARBA00038923"/>
    </source>
</evidence>
<name>A0AA35WBZ0_GEOBA</name>
<feature type="transmembrane region" description="Helical" evidence="19">
    <location>
        <begin position="120"/>
        <end position="141"/>
    </location>
</feature>
<dbReference type="InterPro" id="IPR049941">
    <property type="entry name" value="LPLAT_7/PORCN-like"/>
</dbReference>
<dbReference type="Proteomes" id="UP001174909">
    <property type="component" value="Unassembled WGS sequence"/>
</dbReference>
<evidence type="ECO:0000256" key="15">
    <source>
        <dbReference type="ARBA" id="ARBA00025707"/>
    </source>
</evidence>
<comment type="pathway">
    <text evidence="3">Lipid metabolism; phospholipid metabolism.</text>
</comment>
<evidence type="ECO:0000256" key="9">
    <source>
        <dbReference type="ARBA" id="ARBA00022989"/>
    </source>
</evidence>
<evidence type="ECO:0000256" key="7">
    <source>
        <dbReference type="ARBA" id="ARBA00022692"/>
    </source>
</evidence>
<evidence type="ECO:0000256" key="1">
    <source>
        <dbReference type="ARBA" id="ARBA00004141"/>
    </source>
</evidence>
<keyword evidence="21" id="KW-1185">Reference proteome</keyword>
<evidence type="ECO:0000256" key="8">
    <source>
        <dbReference type="ARBA" id="ARBA00022824"/>
    </source>
</evidence>
<dbReference type="PANTHER" id="PTHR13906:SF14">
    <property type="entry name" value="LYSOPHOSPHOLIPID ACYLTRANSFERASE 5"/>
    <property type="match status" value="1"/>
</dbReference>
<comment type="pathway">
    <text evidence="15">Phospholipid metabolism.</text>
</comment>
<evidence type="ECO:0000256" key="5">
    <source>
        <dbReference type="ARBA" id="ARBA00022516"/>
    </source>
</evidence>
<feature type="transmembrane region" description="Helical" evidence="19">
    <location>
        <begin position="435"/>
        <end position="456"/>
    </location>
</feature>
<evidence type="ECO:0000256" key="19">
    <source>
        <dbReference type="SAM" id="Phobius"/>
    </source>
</evidence>
<organism evidence="20 21">
    <name type="scientific">Geodia barretti</name>
    <name type="common">Barrett's horny sponge</name>
    <dbReference type="NCBI Taxonomy" id="519541"/>
    <lineage>
        <taxon>Eukaryota</taxon>
        <taxon>Metazoa</taxon>
        <taxon>Porifera</taxon>
        <taxon>Demospongiae</taxon>
        <taxon>Heteroscleromorpha</taxon>
        <taxon>Tetractinellida</taxon>
        <taxon>Astrophorina</taxon>
        <taxon>Geodiidae</taxon>
        <taxon>Geodia</taxon>
    </lineage>
</organism>
<dbReference type="GO" id="GO:0016020">
    <property type="term" value="C:membrane"/>
    <property type="evidence" value="ECO:0007669"/>
    <property type="project" value="UniProtKB-SubCell"/>
</dbReference>
<feature type="transmembrane region" description="Helical" evidence="19">
    <location>
        <begin position="403"/>
        <end position="423"/>
    </location>
</feature>
<keyword evidence="12" id="KW-0594">Phospholipid biosynthesis</keyword>
<dbReference type="EC" id="2.3.1.23" evidence="16"/>
<evidence type="ECO:0000256" key="10">
    <source>
        <dbReference type="ARBA" id="ARBA00023098"/>
    </source>
</evidence>
<dbReference type="GO" id="GO:0030258">
    <property type="term" value="P:lipid modification"/>
    <property type="evidence" value="ECO:0007669"/>
    <property type="project" value="TreeGrafter"/>
</dbReference>
<evidence type="ECO:0000313" key="21">
    <source>
        <dbReference type="Proteomes" id="UP001174909"/>
    </source>
</evidence>